<organism evidence="1 2">
    <name type="scientific">Scytonema hofmannii FACHB-248</name>
    <dbReference type="NCBI Taxonomy" id="1842502"/>
    <lineage>
        <taxon>Bacteria</taxon>
        <taxon>Bacillati</taxon>
        <taxon>Cyanobacteriota</taxon>
        <taxon>Cyanophyceae</taxon>
        <taxon>Nostocales</taxon>
        <taxon>Scytonemataceae</taxon>
        <taxon>Scytonema</taxon>
    </lineage>
</organism>
<protein>
    <submittedName>
        <fullName evidence="1">Uncharacterized protein</fullName>
    </submittedName>
</protein>
<gene>
    <name evidence="1" type="ORF">H6G81_27260</name>
</gene>
<dbReference type="EMBL" id="JACJTA010000083">
    <property type="protein sequence ID" value="MBD2608114.1"/>
    <property type="molecule type" value="Genomic_DNA"/>
</dbReference>
<sequence>MTSYIYQNVFARKEQKVRIYSEKEGANGRVVLEDIVEILLTEIVSIPSKKSSNRTDYNLLTITQDKIQLADIATIEYKGLHLADVEQLYNFYSFCDDLAETEIYESLGNWLNFQVCTLINKRLAHLGEMVRQIPFWEEYASKVSKIFDENQKITIREWLLKSYGLTVPGVLTIFTNKVKNMMGSAYNVNAGEKPDKNEGNVNVYYPKNFGFVAQRIDWWASNNDWNWLREVIKNSVVVKSTLDDEKKQVRILKKEGRSIDDIVQIIWGVSPTSNLVDNKNYQYKILKAFIQMV</sequence>
<keyword evidence="2" id="KW-1185">Reference proteome</keyword>
<evidence type="ECO:0000313" key="1">
    <source>
        <dbReference type="EMBL" id="MBD2608114.1"/>
    </source>
</evidence>
<name>A0ABR8GXZ6_9CYAN</name>
<dbReference type="Proteomes" id="UP000660380">
    <property type="component" value="Unassembled WGS sequence"/>
</dbReference>
<accession>A0ABR8GXZ6</accession>
<reference evidence="1 2" key="1">
    <citation type="journal article" date="2020" name="ISME J.">
        <title>Comparative genomics reveals insights into cyanobacterial evolution and habitat adaptation.</title>
        <authorList>
            <person name="Chen M.Y."/>
            <person name="Teng W.K."/>
            <person name="Zhao L."/>
            <person name="Hu C.X."/>
            <person name="Zhou Y.K."/>
            <person name="Han B.P."/>
            <person name="Song L.R."/>
            <person name="Shu W.S."/>
        </authorList>
    </citation>
    <scope>NUCLEOTIDE SEQUENCE [LARGE SCALE GENOMIC DNA]</scope>
    <source>
        <strain evidence="1 2">FACHB-248</strain>
    </source>
</reference>
<comment type="caution">
    <text evidence="1">The sequence shown here is derived from an EMBL/GenBank/DDBJ whole genome shotgun (WGS) entry which is preliminary data.</text>
</comment>
<dbReference type="RefSeq" id="WP_206757759.1">
    <property type="nucleotide sequence ID" value="NZ_JACJTA010000083.1"/>
</dbReference>
<proteinExistence type="predicted"/>
<evidence type="ECO:0000313" key="2">
    <source>
        <dbReference type="Proteomes" id="UP000660380"/>
    </source>
</evidence>